<keyword evidence="2" id="KW-1185">Reference proteome</keyword>
<sequence>MGDQKRFAISARIIGMIHGESTRVKMFMTSILWSDESEVVVYRSFPDFRNLHRRLKKRFPVENLLRKREKRIPKFRAMTMWRKIQEKRPSWSVRQMKLLQNYCTELLQCDNDVARCSDVTEFLCPKSHDLQADFTKNSIVILPSEEMAGMSGHRLSMGNVTHPCVTQSYCCVAPYVTKDTKNKTFEVALGERLDVLIKDPAGWWLVENEKKQLAWFPAPYLETCEEHEDEDDLDGIPARGMIYCAVRSYSTKKADEVSVPIGSAVEVLRKSDDGWWLIRYNGRAGYIPSMYLQPSNYPCAGLHTLQSKLYSSSLCLATQMNSASLDHESSVSSFAPTRHEKTELQQRTTSQPMSNQRRPSRLQKSCSLELLSETLPRRTAQIDEEDLTSGPCPSSRNNRLTGVDSFDSDISSSGSESLGGSVKVSSSSSSEDEPQRLSQSPQTSNNHGESSSSPTESFSPSTQSEAGSCKMPMVPPRPKVHEILTRCTTVTRKAALAFRVNLVSEQDDLQSR</sequence>
<reference evidence="1" key="1">
    <citation type="submission" date="2021-05" db="EMBL/GenBank/DDBJ databases">
        <authorList>
            <person name="Pan Q."/>
            <person name="Jouanno E."/>
            <person name="Zahm M."/>
            <person name="Klopp C."/>
            <person name="Cabau C."/>
            <person name="Louis A."/>
            <person name="Berthelot C."/>
            <person name="Parey E."/>
            <person name="Roest Crollius H."/>
            <person name="Montfort J."/>
            <person name="Robinson-Rechavi M."/>
            <person name="Bouchez O."/>
            <person name="Lampietro C."/>
            <person name="Lopez Roques C."/>
            <person name="Donnadieu C."/>
            <person name="Postlethwait J."/>
            <person name="Bobe J."/>
            <person name="Dillon D."/>
            <person name="Chandos A."/>
            <person name="von Hippel F."/>
            <person name="Guiguen Y."/>
        </authorList>
    </citation>
    <scope>NUCLEOTIDE SEQUENCE</scope>
    <source>
        <strain evidence="1">YG-Jan2019</strain>
    </source>
</reference>
<name>A0ACC2F014_DALPE</name>
<organism evidence="1 2">
    <name type="scientific">Dallia pectoralis</name>
    <name type="common">Alaska blackfish</name>
    <dbReference type="NCBI Taxonomy" id="75939"/>
    <lineage>
        <taxon>Eukaryota</taxon>
        <taxon>Metazoa</taxon>
        <taxon>Chordata</taxon>
        <taxon>Craniata</taxon>
        <taxon>Vertebrata</taxon>
        <taxon>Euteleostomi</taxon>
        <taxon>Actinopterygii</taxon>
        <taxon>Neopterygii</taxon>
        <taxon>Teleostei</taxon>
        <taxon>Protacanthopterygii</taxon>
        <taxon>Esociformes</taxon>
        <taxon>Umbridae</taxon>
        <taxon>Dallia</taxon>
    </lineage>
</organism>
<gene>
    <name evidence="1" type="ORF">DPEC_G00357490</name>
</gene>
<protein>
    <submittedName>
        <fullName evidence="1">Uncharacterized protein</fullName>
    </submittedName>
</protein>
<evidence type="ECO:0000313" key="2">
    <source>
        <dbReference type="Proteomes" id="UP001157502"/>
    </source>
</evidence>
<evidence type="ECO:0000313" key="1">
    <source>
        <dbReference type="EMBL" id="KAJ7984702.1"/>
    </source>
</evidence>
<accession>A0ACC2F014</accession>
<proteinExistence type="predicted"/>
<dbReference type="EMBL" id="CM055764">
    <property type="protein sequence ID" value="KAJ7984702.1"/>
    <property type="molecule type" value="Genomic_DNA"/>
</dbReference>
<comment type="caution">
    <text evidence="1">The sequence shown here is derived from an EMBL/GenBank/DDBJ whole genome shotgun (WGS) entry which is preliminary data.</text>
</comment>
<dbReference type="Proteomes" id="UP001157502">
    <property type="component" value="Chromosome 37"/>
</dbReference>